<sequence>MGNDARAAPHAHHEQQVTLPAAIGPTVMDLTEKAPFFSRHERRLAATRGVRMLERGIRFTRTAPSCNLHEILHSR</sequence>
<organism evidence="2 3">
    <name type="scientific">Streptomyces tauricus</name>
    <dbReference type="NCBI Taxonomy" id="68274"/>
    <lineage>
        <taxon>Bacteria</taxon>
        <taxon>Bacillati</taxon>
        <taxon>Actinomycetota</taxon>
        <taxon>Actinomycetes</taxon>
        <taxon>Kitasatosporales</taxon>
        <taxon>Streptomycetaceae</taxon>
        <taxon>Streptomyces</taxon>
        <taxon>Streptomyces aurantiacus group</taxon>
    </lineage>
</organism>
<evidence type="ECO:0000313" key="3">
    <source>
        <dbReference type="Proteomes" id="UP001432166"/>
    </source>
</evidence>
<gene>
    <name evidence="2" type="ORF">OG288_31125</name>
</gene>
<keyword evidence="3" id="KW-1185">Reference proteome</keyword>
<protein>
    <submittedName>
        <fullName evidence="2">Uncharacterized protein</fullName>
    </submittedName>
</protein>
<name>A0ABZ1JQK4_9ACTN</name>
<evidence type="ECO:0000256" key="1">
    <source>
        <dbReference type="SAM" id="MobiDB-lite"/>
    </source>
</evidence>
<dbReference type="RefSeq" id="WP_189770025.1">
    <property type="nucleotide sequence ID" value="NZ_BMVY01000003.1"/>
</dbReference>
<reference evidence="2" key="1">
    <citation type="submission" date="2022-10" db="EMBL/GenBank/DDBJ databases">
        <title>The complete genomes of actinobacterial strains from the NBC collection.</title>
        <authorList>
            <person name="Joergensen T.S."/>
            <person name="Alvarez Arevalo M."/>
            <person name="Sterndorff E.B."/>
            <person name="Faurdal D."/>
            <person name="Vuksanovic O."/>
            <person name="Mourched A.-S."/>
            <person name="Charusanti P."/>
            <person name="Shaw S."/>
            <person name="Blin K."/>
            <person name="Weber T."/>
        </authorList>
    </citation>
    <scope>NUCLEOTIDE SEQUENCE</scope>
    <source>
        <strain evidence="2">NBC_00189</strain>
    </source>
</reference>
<feature type="region of interest" description="Disordered" evidence="1">
    <location>
        <begin position="1"/>
        <end position="20"/>
    </location>
</feature>
<proteinExistence type="predicted"/>
<accession>A0ABZ1JQK4</accession>
<dbReference type="EMBL" id="CP108133">
    <property type="protein sequence ID" value="WTP52374.1"/>
    <property type="molecule type" value="Genomic_DNA"/>
</dbReference>
<evidence type="ECO:0000313" key="2">
    <source>
        <dbReference type="EMBL" id="WTP52374.1"/>
    </source>
</evidence>
<dbReference type="Proteomes" id="UP001432166">
    <property type="component" value="Chromosome"/>
</dbReference>